<dbReference type="InterPro" id="IPR016047">
    <property type="entry name" value="M23ase_b-sheet_dom"/>
</dbReference>
<evidence type="ECO:0000259" key="3">
    <source>
        <dbReference type="Pfam" id="PF01551"/>
    </source>
</evidence>
<dbReference type="RefSeq" id="WP_336435422.1">
    <property type="nucleotide sequence ID" value="NZ_JBAWKS010000001.1"/>
</dbReference>
<feature type="coiled-coil region" evidence="1">
    <location>
        <begin position="18"/>
        <end position="104"/>
    </location>
</feature>
<sequence>MRRCYLFVVLLVLACASHANTERTKDDLNQVQEQLKNTNKTFKEQQALLDKTEKNLKKADLAIAESSKKLKQLKFDVELNLTEQATLKDKIKSLEIDKKNQQSALAAQLRSAFMTGNHDYGKLLLSQDQVQNVERTLNYYQYLNNARIKELEKLKTTLIELENSRQLLAQNQTQLEELLTTQQQQQEKLVVAKKEQKANYQSLKSTLQKTQSQLVYLKQNEQVLKQTLEQLNQELIESEVKLIGLQKQKGKLDWPSHGKLAHRFGQKKHGSLRWKGVLMNGKEGAPVKTIADGQVLFADWLKGFGWVIVIDHGKGFMSLYGHSQALLKEVGDKVRAGEQIALVGQSGGQSNPSLYFEIRHKGRAVNPIKWCRRI</sequence>
<dbReference type="CDD" id="cd12797">
    <property type="entry name" value="M23_peptidase"/>
    <property type="match status" value="1"/>
</dbReference>
<keyword evidence="2" id="KW-0732">Signal</keyword>
<gene>
    <name evidence="4" type="ORF">WAE96_10615</name>
</gene>
<dbReference type="SUPFAM" id="SSF51261">
    <property type="entry name" value="Duplicated hybrid motif"/>
    <property type="match status" value="1"/>
</dbReference>
<feature type="chain" id="PRO_5045294031" evidence="2">
    <location>
        <begin position="20"/>
        <end position="374"/>
    </location>
</feature>
<dbReference type="Pfam" id="PF01551">
    <property type="entry name" value="Peptidase_M23"/>
    <property type="match status" value="1"/>
</dbReference>
<dbReference type="PROSITE" id="PS51257">
    <property type="entry name" value="PROKAR_LIPOPROTEIN"/>
    <property type="match status" value="1"/>
</dbReference>
<protein>
    <submittedName>
        <fullName evidence="4">Peptidoglycan DD-metalloendopeptidase family protein</fullName>
    </submittedName>
</protein>
<feature type="domain" description="M23ase beta-sheet core" evidence="3">
    <location>
        <begin position="274"/>
        <end position="367"/>
    </location>
</feature>
<evidence type="ECO:0000313" key="5">
    <source>
        <dbReference type="Proteomes" id="UP001382455"/>
    </source>
</evidence>
<dbReference type="PANTHER" id="PTHR21666">
    <property type="entry name" value="PEPTIDASE-RELATED"/>
    <property type="match status" value="1"/>
</dbReference>
<dbReference type="InterPro" id="IPR011055">
    <property type="entry name" value="Dup_hybrid_motif"/>
</dbReference>
<dbReference type="EMBL" id="JBAWKS010000001">
    <property type="protein sequence ID" value="MEI4550117.1"/>
    <property type="molecule type" value="Genomic_DNA"/>
</dbReference>
<dbReference type="Gene3D" id="6.10.250.3150">
    <property type="match status" value="1"/>
</dbReference>
<keyword evidence="5" id="KW-1185">Reference proteome</keyword>
<dbReference type="Proteomes" id="UP001382455">
    <property type="component" value="Unassembled WGS sequence"/>
</dbReference>
<name>A0ABU8ET87_9GAMM</name>
<comment type="caution">
    <text evidence="4">The sequence shown here is derived from an EMBL/GenBank/DDBJ whole genome shotgun (WGS) entry which is preliminary data.</text>
</comment>
<dbReference type="InterPro" id="IPR050570">
    <property type="entry name" value="Cell_wall_metabolism_enzyme"/>
</dbReference>
<keyword evidence="1" id="KW-0175">Coiled coil</keyword>
<dbReference type="PANTHER" id="PTHR21666:SF270">
    <property type="entry name" value="MUREIN HYDROLASE ACTIVATOR ENVC"/>
    <property type="match status" value="1"/>
</dbReference>
<feature type="coiled-coil region" evidence="1">
    <location>
        <begin position="144"/>
        <end position="248"/>
    </location>
</feature>
<proteinExistence type="predicted"/>
<evidence type="ECO:0000256" key="1">
    <source>
        <dbReference type="SAM" id="Coils"/>
    </source>
</evidence>
<feature type="signal peptide" evidence="2">
    <location>
        <begin position="1"/>
        <end position="19"/>
    </location>
</feature>
<organism evidence="4 5">
    <name type="scientific">Pseudoalteromonas spongiae</name>
    <dbReference type="NCBI Taxonomy" id="298657"/>
    <lineage>
        <taxon>Bacteria</taxon>
        <taxon>Pseudomonadati</taxon>
        <taxon>Pseudomonadota</taxon>
        <taxon>Gammaproteobacteria</taxon>
        <taxon>Alteromonadales</taxon>
        <taxon>Pseudoalteromonadaceae</taxon>
        <taxon>Pseudoalteromonas</taxon>
    </lineage>
</organism>
<reference evidence="4 5" key="1">
    <citation type="submission" date="2023-12" db="EMBL/GenBank/DDBJ databases">
        <title>Friends and Foes: Symbiotic and Algicidal bacterial influence on Karenia brevis blooms.</title>
        <authorList>
            <person name="Fei C."/>
            <person name="Mohamed A.R."/>
            <person name="Booker A."/>
            <person name="Arshad M."/>
            <person name="Klass S."/>
            <person name="Ahn S."/>
            <person name="Gilbert P.M."/>
            <person name="Heil C.A."/>
            <person name="Martinez J.M."/>
            <person name="Amin S.A."/>
        </authorList>
    </citation>
    <scope>NUCLEOTIDE SEQUENCE [LARGE SCALE GENOMIC DNA]</scope>
    <source>
        <strain evidence="4 5">CE15</strain>
    </source>
</reference>
<dbReference type="Gene3D" id="2.70.70.10">
    <property type="entry name" value="Glucose Permease (Domain IIA)"/>
    <property type="match status" value="1"/>
</dbReference>
<evidence type="ECO:0000256" key="2">
    <source>
        <dbReference type="SAM" id="SignalP"/>
    </source>
</evidence>
<accession>A0ABU8ET87</accession>
<evidence type="ECO:0000313" key="4">
    <source>
        <dbReference type="EMBL" id="MEI4550117.1"/>
    </source>
</evidence>